<feature type="compositionally biased region" description="Polar residues" evidence="18">
    <location>
        <begin position="854"/>
        <end position="875"/>
    </location>
</feature>
<feature type="domain" description="C2H2-type" evidence="20">
    <location>
        <begin position="1161"/>
        <end position="1188"/>
    </location>
</feature>
<feature type="domain" description="WW" evidence="19">
    <location>
        <begin position="187"/>
        <end position="220"/>
    </location>
</feature>
<feature type="region of interest" description="Disordered" evidence="18">
    <location>
        <begin position="137"/>
        <end position="178"/>
    </location>
</feature>
<feature type="region of interest" description="Disordered" evidence="18">
    <location>
        <begin position="1028"/>
        <end position="1157"/>
    </location>
</feature>
<evidence type="ECO:0000256" key="3">
    <source>
        <dbReference type="ARBA" id="ARBA00004496"/>
    </source>
</evidence>
<dbReference type="InterPro" id="IPR053819">
    <property type="entry name" value="TEADIR3_omega_loop"/>
</dbReference>
<comment type="caution">
    <text evidence="21">The sequence shown here is derived from an EMBL/GenBank/DDBJ whole genome shotgun (WGS) entry which is preliminary data.</text>
</comment>
<evidence type="ECO:0000256" key="10">
    <source>
        <dbReference type="ARBA" id="ARBA00022833"/>
    </source>
</evidence>
<evidence type="ECO:0000256" key="17">
    <source>
        <dbReference type="PROSITE-ProRule" id="PRU00042"/>
    </source>
</evidence>
<feature type="region of interest" description="Disordered" evidence="18">
    <location>
        <begin position="843"/>
        <end position="906"/>
    </location>
</feature>
<dbReference type="SMART" id="SM00456">
    <property type="entry name" value="WW"/>
    <property type="match status" value="2"/>
</dbReference>
<keyword evidence="8" id="KW-0677">Repeat</keyword>
<evidence type="ECO:0000313" key="22">
    <source>
        <dbReference type="Proteomes" id="UP001168990"/>
    </source>
</evidence>
<keyword evidence="10" id="KW-0862">Zinc</keyword>
<dbReference type="PANTHER" id="PTHR17616:SF8">
    <property type="entry name" value="TRANSCRIPTIONAL COACTIVATOR YORKIE"/>
    <property type="match status" value="1"/>
</dbReference>
<dbReference type="SUPFAM" id="SSF57667">
    <property type="entry name" value="beta-beta-alpha zinc fingers"/>
    <property type="match status" value="3"/>
</dbReference>
<dbReference type="InterPro" id="IPR036020">
    <property type="entry name" value="WW_dom_sf"/>
</dbReference>
<dbReference type="Gene3D" id="3.30.160.60">
    <property type="entry name" value="Classic Zinc Finger"/>
    <property type="match status" value="2"/>
</dbReference>
<keyword evidence="11" id="KW-0965">Cell junction</keyword>
<dbReference type="GO" id="GO:0005737">
    <property type="term" value="C:cytoplasm"/>
    <property type="evidence" value="ECO:0007669"/>
    <property type="project" value="UniProtKB-SubCell"/>
</dbReference>
<evidence type="ECO:0000313" key="21">
    <source>
        <dbReference type="EMBL" id="KAK0164574.1"/>
    </source>
</evidence>
<keyword evidence="5" id="KW-0678">Repressor</keyword>
<reference evidence="21" key="2">
    <citation type="submission" date="2023-03" db="EMBL/GenBank/DDBJ databases">
        <authorList>
            <person name="Inwood S.N."/>
            <person name="Skelly J.G."/>
            <person name="Guhlin J."/>
            <person name="Harrop T.W.R."/>
            <person name="Goldson S.G."/>
            <person name="Dearden P.K."/>
        </authorList>
    </citation>
    <scope>NUCLEOTIDE SEQUENCE</scope>
    <source>
        <strain evidence="21">Irish</strain>
        <tissue evidence="21">Whole body</tissue>
    </source>
</reference>
<dbReference type="GO" id="GO:0070161">
    <property type="term" value="C:anchoring junction"/>
    <property type="evidence" value="ECO:0007669"/>
    <property type="project" value="UniProtKB-SubCell"/>
</dbReference>
<dbReference type="GO" id="GO:0005634">
    <property type="term" value="C:nucleus"/>
    <property type="evidence" value="ECO:0007669"/>
    <property type="project" value="UniProtKB-SubCell"/>
</dbReference>
<feature type="compositionally biased region" description="Polar residues" evidence="18">
    <location>
        <begin position="58"/>
        <end position="70"/>
    </location>
</feature>
<evidence type="ECO:0000256" key="2">
    <source>
        <dbReference type="ARBA" id="ARBA00004282"/>
    </source>
</evidence>
<dbReference type="PANTHER" id="PTHR17616">
    <property type="entry name" value="YES-ASSOCIATED PROTEIN YAP1 FAMILY MEMBER"/>
    <property type="match status" value="1"/>
</dbReference>
<evidence type="ECO:0000256" key="16">
    <source>
        <dbReference type="ARBA" id="ARBA00038057"/>
    </source>
</evidence>
<feature type="compositionally biased region" description="Basic residues" evidence="18">
    <location>
        <begin position="1100"/>
        <end position="1111"/>
    </location>
</feature>
<feature type="domain" description="WW" evidence="19">
    <location>
        <begin position="248"/>
        <end position="281"/>
    </location>
</feature>
<evidence type="ECO:0000256" key="18">
    <source>
        <dbReference type="SAM" id="MobiDB-lite"/>
    </source>
</evidence>
<dbReference type="PROSITE" id="PS50157">
    <property type="entry name" value="ZINC_FINGER_C2H2_2"/>
    <property type="match status" value="2"/>
</dbReference>
<feature type="region of interest" description="Disordered" evidence="18">
    <location>
        <begin position="482"/>
        <end position="592"/>
    </location>
</feature>
<evidence type="ECO:0000256" key="5">
    <source>
        <dbReference type="ARBA" id="ARBA00022491"/>
    </source>
</evidence>
<dbReference type="SMART" id="SM00355">
    <property type="entry name" value="ZnF_C2H2"/>
    <property type="match status" value="7"/>
</dbReference>
<dbReference type="FunFam" id="2.20.70.10:FF:000012">
    <property type="entry name" value="transcriptional coactivator YAP1 isoform X2"/>
    <property type="match status" value="1"/>
</dbReference>
<dbReference type="GO" id="GO:0035329">
    <property type="term" value="P:hippo signaling"/>
    <property type="evidence" value="ECO:0007669"/>
    <property type="project" value="TreeGrafter"/>
</dbReference>
<evidence type="ECO:0000256" key="1">
    <source>
        <dbReference type="ARBA" id="ARBA00004123"/>
    </source>
</evidence>
<evidence type="ECO:0000256" key="8">
    <source>
        <dbReference type="ARBA" id="ARBA00022737"/>
    </source>
</evidence>
<dbReference type="GO" id="GO:0045944">
    <property type="term" value="P:positive regulation of transcription by RNA polymerase II"/>
    <property type="evidence" value="ECO:0007669"/>
    <property type="project" value="TreeGrafter"/>
</dbReference>
<dbReference type="GO" id="GO:0008270">
    <property type="term" value="F:zinc ion binding"/>
    <property type="evidence" value="ECO:0007669"/>
    <property type="project" value="UniProtKB-KW"/>
</dbReference>
<proteinExistence type="inferred from homology"/>
<reference evidence="21" key="1">
    <citation type="journal article" date="2023" name="bioRxiv">
        <title>Scaffold-level genome assemblies of two parasitoid biocontrol wasps reveal the parthenogenesis mechanism and an associated novel virus.</title>
        <authorList>
            <person name="Inwood S."/>
            <person name="Skelly J."/>
            <person name="Guhlin J."/>
            <person name="Harrop T."/>
            <person name="Goldson S."/>
            <person name="Dearden P."/>
        </authorList>
    </citation>
    <scope>NUCLEOTIDE SEQUENCE</scope>
    <source>
        <strain evidence="21">Irish</strain>
        <tissue evidence="21">Whole body</tissue>
    </source>
</reference>
<keyword evidence="13" id="KW-0010">Activator</keyword>
<name>A0AA39KKA1_9HYME</name>
<feature type="compositionally biased region" description="Pro residues" evidence="18">
    <location>
        <begin position="882"/>
        <end position="892"/>
    </location>
</feature>
<evidence type="ECO:0000259" key="19">
    <source>
        <dbReference type="PROSITE" id="PS50020"/>
    </source>
</evidence>
<evidence type="ECO:0000256" key="15">
    <source>
        <dbReference type="ARBA" id="ARBA00023242"/>
    </source>
</evidence>
<feature type="compositionally biased region" description="Low complexity" evidence="18">
    <location>
        <begin position="82"/>
        <end position="104"/>
    </location>
</feature>
<dbReference type="PROSITE" id="PS50020">
    <property type="entry name" value="WW_DOMAIN_2"/>
    <property type="match status" value="2"/>
</dbReference>
<keyword evidence="22" id="KW-1185">Reference proteome</keyword>
<keyword evidence="9 17" id="KW-0863">Zinc-finger</keyword>
<feature type="compositionally biased region" description="Basic and acidic residues" evidence="18">
    <location>
        <begin position="1146"/>
        <end position="1155"/>
    </location>
</feature>
<feature type="compositionally biased region" description="Low complexity" evidence="18">
    <location>
        <begin position="893"/>
        <end position="906"/>
    </location>
</feature>
<dbReference type="EMBL" id="JAQQBS010001422">
    <property type="protein sequence ID" value="KAK0164574.1"/>
    <property type="molecule type" value="Genomic_DNA"/>
</dbReference>
<keyword evidence="6" id="KW-0597">Phosphoprotein</keyword>
<evidence type="ECO:0000256" key="9">
    <source>
        <dbReference type="ARBA" id="ARBA00022771"/>
    </source>
</evidence>
<feature type="compositionally biased region" description="Gly residues" evidence="18">
    <location>
        <begin position="105"/>
        <end position="122"/>
    </location>
</feature>
<keyword evidence="12" id="KW-0805">Transcription regulation</keyword>
<organism evidence="21 22">
    <name type="scientific">Microctonus aethiopoides</name>
    <dbReference type="NCBI Taxonomy" id="144406"/>
    <lineage>
        <taxon>Eukaryota</taxon>
        <taxon>Metazoa</taxon>
        <taxon>Ecdysozoa</taxon>
        <taxon>Arthropoda</taxon>
        <taxon>Hexapoda</taxon>
        <taxon>Insecta</taxon>
        <taxon>Pterygota</taxon>
        <taxon>Neoptera</taxon>
        <taxon>Endopterygota</taxon>
        <taxon>Hymenoptera</taxon>
        <taxon>Apocrita</taxon>
        <taxon>Ichneumonoidea</taxon>
        <taxon>Braconidae</taxon>
        <taxon>Euphorinae</taxon>
        <taxon>Microctonus</taxon>
    </lineage>
</organism>
<sequence length="1214" mass="134508">MALNQDVEQLPKSNLVVRIDQNSDSDLQALFDTVLKPDSKRPLQVPLRMRNLPDSFFNPPSTGSKSPSISHSRENSADSAFGTVVTSSGGNSGAGTNPPGANSVSGGGASGGGGGGNGGTGAAGGTGVASGLTVAHPRAHSSPASLQQTYASAQQQATQHAPQPHARHHHHQKQRSYDVISTVDDMGPLPHGWEQARTPEGQIYFLNHLTRTTTWEDPRKTAAAANVAAVAAAQENGKASTGAANSLGPLPEGWEQARTPEGEIYFINHQTRTTSWFDPRIPTHLQRAPTSGAMLPQNWLQPGAPGIQNNQNIQVCQQKLRLQSLQMERERLKQRQAEIMRQQELMLRQSNTDAAMDPFLSGISEQHARQESADSGLGLGSAYSLPHTPEDFLSNIDDNMDASSDGGAPMETPDLSDNIDSTDDLVPSLQLGEEFTSDILDDVQSLINNPSNITKPENVLTKLKRELDSPIIGIKSKMEEMSAEFNPQPSSSSPIQPNELEQQQQLHQQLYQQYYQQHQQHQQQQQQQPTLSMVDQNQPRHEQTTPGWNNQDVDMMEGVVEDGTNESSPLSERNTPSVEDHLSIKNSPCSMKDNYSNNGSPMEYMNCEPGSSKSVKIAQKQTKNTKTKRTKSQKCFKYECPLCPYIATADRDVFDEHLKIHYNPNRLPGEPPVPEEIDSPTLTGEKMKIHIQKHEKAINYPVINTQGKVKLNICKICHNYVGITKVEYWRHYKIHVDLDKRLSCPYCPFISNLKHHYEYHMNKQLGIKPFKCEECTYECVNKSMLSSHRKSHTDLRQFSCQSCSYVTKYCHSLKIHLRRNNHLPGPVLNPDGTVNHLSTVDVYGKRRGPKQKKQTSGESSNQVSHPIVNGQNQPSTSQISVPLPPPPPPAPSSTPSNPSTSHASTSNDYQQANMMNQMFNSLPTPNPFSGAGLNSMLAMKYNSLLRNGFPTAEPYMINEQLRTNVLAGFMAAANQLQQNEFQQEIMNYYYASSRINQSAAAAAAARDQCQEFLDQNVQSLQVLDLSRNNTSDEVEDSNINNENNRSNANNNNIATLKNNNISNEEEEHDEERQVQERTNSDQSLNGSVAAASTPRTAGTSRRKGRAVKLNRRVVENDDSIAENEAESPMTERGTPESYGSTMDGRSPIDENDATHHRGNPFECTYCQIIFGNEVMYTVHMGYHGYKNPYTCNMCGQVNNDAISFNVHLSRARHS</sequence>
<feature type="compositionally biased region" description="Low complexity" evidence="18">
    <location>
        <begin position="144"/>
        <end position="164"/>
    </location>
</feature>
<keyword evidence="15" id="KW-0539">Nucleus</keyword>
<dbReference type="FunFam" id="3.30.160.60:FF:000446">
    <property type="entry name" value="Zinc finger protein"/>
    <property type="match status" value="1"/>
</dbReference>
<dbReference type="SUPFAM" id="SSF51045">
    <property type="entry name" value="WW domain"/>
    <property type="match status" value="2"/>
</dbReference>
<dbReference type="InterPro" id="IPR001202">
    <property type="entry name" value="WW_dom"/>
</dbReference>
<accession>A0AA39KKA1</accession>
<dbReference type="Gene3D" id="2.20.70.10">
    <property type="match status" value="2"/>
</dbReference>
<dbReference type="InterPro" id="IPR051583">
    <property type="entry name" value="YAP1"/>
</dbReference>
<feature type="region of interest" description="Disordered" evidence="18">
    <location>
        <begin position="398"/>
        <end position="418"/>
    </location>
</feature>
<dbReference type="AlphaFoldDB" id="A0AA39KKA1"/>
<dbReference type="Proteomes" id="UP001168990">
    <property type="component" value="Unassembled WGS sequence"/>
</dbReference>
<evidence type="ECO:0000256" key="7">
    <source>
        <dbReference type="ARBA" id="ARBA00022723"/>
    </source>
</evidence>
<evidence type="ECO:0000256" key="4">
    <source>
        <dbReference type="ARBA" id="ARBA00022490"/>
    </source>
</evidence>
<dbReference type="Gene3D" id="6.20.430.10">
    <property type="match status" value="1"/>
</dbReference>
<evidence type="ECO:0000256" key="13">
    <source>
        <dbReference type="ARBA" id="ARBA00023159"/>
    </source>
</evidence>
<comment type="subcellular location">
    <subcellularLocation>
        <location evidence="2">Cell junction</location>
    </subcellularLocation>
    <subcellularLocation>
        <location evidence="3">Cytoplasm</location>
    </subcellularLocation>
    <subcellularLocation>
        <location evidence="1">Nucleus</location>
    </subcellularLocation>
</comment>
<comment type="similarity">
    <text evidence="16">Belongs to the YAP1 family.</text>
</comment>
<evidence type="ECO:0000256" key="12">
    <source>
        <dbReference type="ARBA" id="ARBA00023015"/>
    </source>
</evidence>
<keyword evidence="7" id="KW-0479">Metal-binding</keyword>
<evidence type="ECO:0000259" key="20">
    <source>
        <dbReference type="PROSITE" id="PS50157"/>
    </source>
</evidence>
<feature type="compositionally biased region" description="Low complexity" evidence="18">
    <location>
        <begin position="1037"/>
        <end position="1062"/>
    </location>
</feature>
<feature type="domain" description="C2H2-type" evidence="20">
    <location>
        <begin position="770"/>
        <end position="797"/>
    </location>
</feature>
<keyword evidence="4" id="KW-0963">Cytoplasm</keyword>
<evidence type="ECO:0000256" key="6">
    <source>
        <dbReference type="ARBA" id="ARBA00022553"/>
    </source>
</evidence>
<dbReference type="Pfam" id="PF00397">
    <property type="entry name" value="WW"/>
    <property type="match status" value="2"/>
</dbReference>
<dbReference type="FunFam" id="2.20.70.10:FF:000019">
    <property type="entry name" value="Putative transcriptional coactivator YAP1"/>
    <property type="match status" value="1"/>
</dbReference>
<dbReference type="InterPro" id="IPR036236">
    <property type="entry name" value="Znf_C2H2_sf"/>
</dbReference>
<protein>
    <recommendedName>
        <fullName evidence="23">Protein hunchback</fullName>
    </recommendedName>
</protein>
<keyword evidence="14" id="KW-0804">Transcription</keyword>
<dbReference type="PROSITE" id="PS00028">
    <property type="entry name" value="ZINC_FINGER_C2H2_1"/>
    <property type="match status" value="2"/>
</dbReference>
<feature type="compositionally biased region" description="Acidic residues" evidence="18">
    <location>
        <begin position="1116"/>
        <end position="1125"/>
    </location>
</feature>
<feature type="compositionally biased region" description="Basic residues" evidence="18">
    <location>
        <begin position="165"/>
        <end position="174"/>
    </location>
</feature>
<dbReference type="Pfam" id="PF15238">
    <property type="entry name" value="TEADIR3"/>
    <property type="match status" value="1"/>
</dbReference>
<dbReference type="InterPro" id="IPR013087">
    <property type="entry name" value="Znf_C2H2_type"/>
</dbReference>
<feature type="region of interest" description="Disordered" evidence="18">
    <location>
        <begin position="50"/>
        <end position="122"/>
    </location>
</feature>
<dbReference type="CDD" id="cd00201">
    <property type="entry name" value="WW"/>
    <property type="match status" value="2"/>
</dbReference>
<dbReference type="GO" id="GO:0003713">
    <property type="term" value="F:transcription coactivator activity"/>
    <property type="evidence" value="ECO:0007669"/>
    <property type="project" value="TreeGrafter"/>
</dbReference>
<evidence type="ECO:0000256" key="14">
    <source>
        <dbReference type="ARBA" id="ARBA00023163"/>
    </source>
</evidence>
<evidence type="ECO:0008006" key="23">
    <source>
        <dbReference type="Google" id="ProtNLM"/>
    </source>
</evidence>
<evidence type="ECO:0000256" key="11">
    <source>
        <dbReference type="ARBA" id="ARBA00022949"/>
    </source>
</evidence>
<feature type="compositionally biased region" description="Polar residues" evidence="18">
    <location>
        <begin position="565"/>
        <end position="577"/>
    </location>
</feature>
<feature type="compositionally biased region" description="Low complexity" evidence="18">
    <location>
        <begin position="487"/>
        <end position="528"/>
    </location>
</feature>
<gene>
    <name evidence="21" type="ORF">PV328_003189</name>
</gene>
<feature type="compositionally biased region" description="Basic and acidic residues" evidence="18">
    <location>
        <begin position="1070"/>
        <end position="1079"/>
    </location>
</feature>
<dbReference type="PROSITE" id="PS01159">
    <property type="entry name" value="WW_DOMAIN_1"/>
    <property type="match status" value="2"/>
</dbReference>